<accession>A0A7Y6EXT5</accession>
<dbReference type="EMBL" id="JABMCB010000192">
    <property type="protein sequence ID" value="NUU77785.1"/>
    <property type="molecule type" value="Genomic_DNA"/>
</dbReference>
<comment type="caution">
    <text evidence="1">The sequence shown here is derived from an EMBL/GenBank/DDBJ whole genome shotgun (WGS) entry which is preliminary data.</text>
</comment>
<keyword evidence="2" id="KW-1185">Reference proteome</keyword>
<reference evidence="1 2" key="1">
    <citation type="submission" date="2020-05" db="EMBL/GenBank/DDBJ databases">
        <title>Genome Sequencing of Type Strains.</title>
        <authorList>
            <person name="Lemaire J.F."/>
            <person name="Inderbitzin P."/>
            <person name="Gregorio O.A."/>
            <person name="Collins S.B."/>
            <person name="Wespe N."/>
            <person name="Knight-Connoni V."/>
        </authorList>
    </citation>
    <scope>NUCLEOTIDE SEQUENCE [LARGE SCALE GENOMIC DNA]</scope>
    <source>
        <strain evidence="1 2">LMG 21957</strain>
    </source>
</reference>
<sequence length="115" mass="13538">MVGFNLKAFSEKNHKRSKGMFLSFLDIEAKEPMISDIIIFLNCSNIGEEIELKDHFIIRENDVEVLILNETTEMFALNREERRVRIDVDLLLFVLHQKMSYGLDQVRTILKTHKL</sequence>
<gene>
    <name evidence="1" type="ORF">HP552_21460</name>
</gene>
<proteinExistence type="predicted"/>
<name>A0A7Y6EXT5_9BACL</name>
<dbReference type="RefSeq" id="WP_175397416.1">
    <property type="nucleotide sequence ID" value="NZ_JABMCB010000192.1"/>
</dbReference>
<dbReference type="AlphaFoldDB" id="A0A7Y6EXT5"/>
<evidence type="ECO:0000313" key="1">
    <source>
        <dbReference type="EMBL" id="NUU77785.1"/>
    </source>
</evidence>
<protein>
    <submittedName>
        <fullName evidence="1">Uncharacterized protein</fullName>
    </submittedName>
</protein>
<dbReference type="Proteomes" id="UP000526125">
    <property type="component" value="Unassembled WGS sequence"/>
</dbReference>
<organism evidence="1 2">
    <name type="scientific">Paenibacillus xylanilyticus</name>
    <dbReference type="NCBI Taxonomy" id="248903"/>
    <lineage>
        <taxon>Bacteria</taxon>
        <taxon>Bacillati</taxon>
        <taxon>Bacillota</taxon>
        <taxon>Bacilli</taxon>
        <taxon>Bacillales</taxon>
        <taxon>Paenibacillaceae</taxon>
        <taxon>Paenibacillus</taxon>
    </lineage>
</organism>
<evidence type="ECO:0000313" key="2">
    <source>
        <dbReference type="Proteomes" id="UP000526125"/>
    </source>
</evidence>